<accession>A0A0V8GJG5</accession>
<evidence type="ECO:0000313" key="7">
    <source>
        <dbReference type="Proteomes" id="UP000053797"/>
    </source>
</evidence>
<dbReference type="EMBL" id="LNQL01000001">
    <property type="protein sequence ID" value="KSU50278.1"/>
    <property type="molecule type" value="Genomic_DNA"/>
</dbReference>
<evidence type="ECO:0000313" key="6">
    <source>
        <dbReference type="EMBL" id="MEI4461729.1"/>
    </source>
</evidence>
<evidence type="ECO:0000313" key="8">
    <source>
        <dbReference type="Proteomes" id="UP000072605"/>
    </source>
</evidence>
<keyword evidence="2" id="KW-0804">Transcription</keyword>
<gene>
    <name evidence="4" type="ORF">AS033_02555</name>
    <name evidence="5" type="ORF">RSA11_12730</name>
    <name evidence="6" type="ORF">SZL87_04710</name>
</gene>
<evidence type="ECO:0000259" key="3">
    <source>
        <dbReference type="PROSITE" id="PS51000"/>
    </source>
</evidence>
<dbReference type="RefSeq" id="WP_023469095.1">
    <property type="nucleotide sequence ID" value="NZ_FMYN01000001.1"/>
</dbReference>
<dbReference type="OrthoDB" id="2353732at2"/>
<dbReference type="Proteomes" id="UP001387110">
    <property type="component" value="Unassembled WGS sequence"/>
</dbReference>
<sequence length="72" mass="8253">MKDSTDRMLTRIKSIYLYIQENGATTTAELVEEFGITSRTVQRDLNVLEYNNLIVSPRRGTWTSSKKQKQAG</sequence>
<evidence type="ECO:0000256" key="2">
    <source>
        <dbReference type="ARBA" id="ARBA00023163"/>
    </source>
</evidence>
<dbReference type="Gene3D" id="1.10.10.10">
    <property type="entry name" value="Winged helix-like DNA-binding domain superfamily/Winged helix DNA-binding domain"/>
    <property type="match status" value="1"/>
</dbReference>
<dbReference type="Proteomes" id="UP000053797">
    <property type="component" value="Unassembled WGS sequence"/>
</dbReference>
<evidence type="ECO:0000313" key="9">
    <source>
        <dbReference type="Proteomes" id="UP001387110"/>
    </source>
</evidence>
<dbReference type="GeneID" id="90838802"/>
<organism evidence="4 7">
    <name type="scientific">Exiguobacterium indicum</name>
    <dbReference type="NCBI Taxonomy" id="296995"/>
    <lineage>
        <taxon>Bacteria</taxon>
        <taxon>Bacillati</taxon>
        <taxon>Bacillota</taxon>
        <taxon>Bacilli</taxon>
        <taxon>Bacillales</taxon>
        <taxon>Bacillales Family XII. Incertae Sedis</taxon>
        <taxon>Exiguobacterium</taxon>
    </lineage>
</organism>
<evidence type="ECO:0000313" key="5">
    <source>
        <dbReference type="EMBL" id="KTR25916.1"/>
    </source>
</evidence>
<reference evidence="6 9" key="3">
    <citation type="submission" date="2023-12" db="EMBL/GenBank/DDBJ databases">
        <authorList>
            <person name="Easwaran N."/>
            <person name="Lazarus H.P.S."/>
        </authorList>
    </citation>
    <scope>NUCLEOTIDE SEQUENCE [LARGE SCALE GENOMIC DNA]</scope>
    <source>
        <strain evidence="6 9">VIT-2023</strain>
    </source>
</reference>
<feature type="domain" description="HTH deoR-type" evidence="3">
    <location>
        <begin position="8"/>
        <end position="63"/>
    </location>
</feature>
<reference evidence="5 8" key="2">
    <citation type="journal article" date="2016" name="Front. Microbiol.">
        <title>Genomic Resource of Rice Seed Associated Bacteria.</title>
        <authorList>
            <person name="Midha S."/>
            <person name="Bansal K."/>
            <person name="Sharma S."/>
            <person name="Kumar N."/>
            <person name="Patil P.P."/>
            <person name="Chaudhry V."/>
            <person name="Patil P.B."/>
        </authorList>
    </citation>
    <scope>NUCLEOTIDE SEQUENCE [LARGE SCALE GENOMIC DNA]</scope>
    <source>
        <strain evidence="5 8">RSA11</strain>
    </source>
</reference>
<dbReference type="InterPro" id="IPR036390">
    <property type="entry name" value="WH_DNA-bd_sf"/>
</dbReference>
<dbReference type="AlphaFoldDB" id="A0A0V8GJG5"/>
<reference evidence="4 7" key="1">
    <citation type="journal article" date="2015" name="Int. J. Syst. Evol. Microbiol.">
        <title>Exiguobacterium enclense sp. nov., isolated from sediment.</title>
        <authorList>
            <person name="Dastager S.G."/>
            <person name="Mawlankar R."/>
            <person name="Sonalkar V.V."/>
            <person name="Thorat M.N."/>
            <person name="Mual P."/>
            <person name="Verma A."/>
            <person name="Krishnamurthi S."/>
            <person name="Tang S.K."/>
            <person name="Li W.J."/>
        </authorList>
    </citation>
    <scope>NUCLEOTIDE SEQUENCE [LARGE SCALE GENOMIC DNA]</scope>
    <source>
        <strain evidence="4 7">NIO-1109</strain>
    </source>
</reference>
<protein>
    <submittedName>
        <fullName evidence="4">Alkaline phosphatase</fullName>
    </submittedName>
    <submittedName>
        <fullName evidence="6">DeoR family transcriptional regulator</fullName>
    </submittedName>
</protein>
<name>A0A0V8GJG5_9BACL</name>
<keyword evidence="9" id="KW-1185">Reference proteome</keyword>
<dbReference type="Pfam" id="PF08220">
    <property type="entry name" value="HTH_DeoR"/>
    <property type="match status" value="1"/>
</dbReference>
<dbReference type="Proteomes" id="UP000072605">
    <property type="component" value="Unassembled WGS sequence"/>
</dbReference>
<dbReference type="EMBL" id="LDQV01000029">
    <property type="protein sequence ID" value="KTR25916.1"/>
    <property type="molecule type" value="Genomic_DNA"/>
</dbReference>
<proteinExistence type="predicted"/>
<dbReference type="EMBL" id="JBAWKY010000001">
    <property type="protein sequence ID" value="MEI4461729.1"/>
    <property type="molecule type" value="Genomic_DNA"/>
</dbReference>
<dbReference type="SUPFAM" id="SSF46785">
    <property type="entry name" value="Winged helix' DNA-binding domain"/>
    <property type="match status" value="1"/>
</dbReference>
<dbReference type="InterPro" id="IPR036388">
    <property type="entry name" value="WH-like_DNA-bd_sf"/>
</dbReference>
<evidence type="ECO:0000256" key="1">
    <source>
        <dbReference type="ARBA" id="ARBA00023015"/>
    </source>
</evidence>
<comment type="caution">
    <text evidence="4">The sequence shown here is derived from an EMBL/GenBank/DDBJ whole genome shotgun (WGS) entry which is preliminary data.</text>
</comment>
<dbReference type="InterPro" id="IPR001034">
    <property type="entry name" value="DeoR_HTH"/>
</dbReference>
<keyword evidence="1" id="KW-0805">Transcription regulation</keyword>
<dbReference type="PROSITE" id="PS51000">
    <property type="entry name" value="HTH_DEOR_2"/>
    <property type="match status" value="1"/>
</dbReference>
<evidence type="ECO:0000313" key="4">
    <source>
        <dbReference type="EMBL" id="KSU50278.1"/>
    </source>
</evidence>
<dbReference type="GO" id="GO:0003700">
    <property type="term" value="F:DNA-binding transcription factor activity"/>
    <property type="evidence" value="ECO:0007669"/>
    <property type="project" value="InterPro"/>
</dbReference>